<gene>
    <name evidence="2" type="ORF">DMC30DRAFT_395525</name>
</gene>
<feature type="compositionally biased region" description="Basic and acidic residues" evidence="1">
    <location>
        <begin position="74"/>
        <end position="89"/>
    </location>
</feature>
<evidence type="ECO:0000256" key="1">
    <source>
        <dbReference type="SAM" id="MobiDB-lite"/>
    </source>
</evidence>
<accession>A0A5C5FYS6</accession>
<evidence type="ECO:0000313" key="3">
    <source>
        <dbReference type="Proteomes" id="UP000311382"/>
    </source>
</evidence>
<organism evidence="2 3">
    <name type="scientific">Rhodotorula diobovata</name>
    <dbReference type="NCBI Taxonomy" id="5288"/>
    <lineage>
        <taxon>Eukaryota</taxon>
        <taxon>Fungi</taxon>
        <taxon>Dikarya</taxon>
        <taxon>Basidiomycota</taxon>
        <taxon>Pucciniomycotina</taxon>
        <taxon>Microbotryomycetes</taxon>
        <taxon>Sporidiobolales</taxon>
        <taxon>Sporidiobolaceae</taxon>
        <taxon>Rhodotorula</taxon>
    </lineage>
</organism>
<protein>
    <submittedName>
        <fullName evidence="2">Uncharacterized protein</fullName>
    </submittedName>
</protein>
<feature type="compositionally biased region" description="Polar residues" evidence="1">
    <location>
        <begin position="263"/>
        <end position="276"/>
    </location>
</feature>
<feature type="region of interest" description="Disordered" evidence="1">
    <location>
        <begin position="74"/>
        <end position="358"/>
    </location>
</feature>
<dbReference type="STRING" id="5288.A0A5C5FYS6"/>
<sequence length="689" mass="75300">MAASSSSLSRSSMHVRSDDDLHTHSLSFALDALESLSSTQLLLVQVHPLAADADVARARALFVHRRLQWLEKERERVSKQAAREKEARRRSPVRVKREDEEELGTESLVEPQPEVFALPRSASAPSSTAPSPDQVKGKEDTSEGRAQPHAQREASAQVPHRAHSSYSTTRLVLHPAAAIERDAGADGLDPAKRESESPAPSRAASASSSTAGRRVAKSAPRSDTVKREIEEISLLEDDDDDDDDDDEPVPFALPGLPGRRANTDPQILSVETSRMSPPTKRRNPVGPASGARPGKAARRAVSVASPPPLLPPTAARLKGMRSFRRKDQSSPPAAAGGLVPTPDPTPPPTASITTTPPKSVLTPFGAAVLNPSLSGPAPAPRVRVPRGIQNALRAGKAPSRDDWEYPHWVHPPSPFPTFVALGGPEPANGEALVSPALAKRLYTVHVYGLAPEVTATLVHWFFCRNHGRLRPRPLAVRTVEHVDSDGNAQPTGEFYFAFGSLDAAQLIVDDNEGRLLPDMDDFQPREVHVGLVRDEMSDTPTWDERRASEAKELAVGWRWGELSDEARYYWTKKTDLPPSPVCPRFEDEVVEDRPVSDEFTLEVQRIQAEYNGEPVPNRSTMRPLYDSVKRATYIARRAAWQEWLSGSQAERTAALARGETAPPWPVWPSDKDVAAEVLAHLGAENARTR</sequence>
<dbReference type="OrthoDB" id="10633928at2759"/>
<feature type="compositionally biased region" description="Basic and acidic residues" evidence="1">
    <location>
        <begin position="179"/>
        <end position="196"/>
    </location>
</feature>
<feature type="compositionally biased region" description="Acidic residues" evidence="1">
    <location>
        <begin position="231"/>
        <end position="248"/>
    </location>
</feature>
<dbReference type="Proteomes" id="UP000311382">
    <property type="component" value="Unassembled WGS sequence"/>
</dbReference>
<comment type="caution">
    <text evidence="2">The sequence shown here is derived from an EMBL/GenBank/DDBJ whole genome shotgun (WGS) entry which is preliminary data.</text>
</comment>
<dbReference type="AlphaFoldDB" id="A0A5C5FYS6"/>
<proteinExistence type="predicted"/>
<keyword evidence="3" id="KW-1185">Reference proteome</keyword>
<dbReference type="EMBL" id="SOZI01000048">
    <property type="protein sequence ID" value="TNY21224.1"/>
    <property type="molecule type" value="Genomic_DNA"/>
</dbReference>
<name>A0A5C5FYS6_9BASI</name>
<feature type="compositionally biased region" description="Low complexity" evidence="1">
    <location>
        <begin position="117"/>
        <end position="132"/>
    </location>
</feature>
<feature type="compositionally biased region" description="Low complexity" evidence="1">
    <location>
        <begin position="197"/>
        <end position="209"/>
    </location>
</feature>
<reference evidence="2 3" key="1">
    <citation type="submission" date="2019-03" db="EMBL/GenBank/DDBJ databases">
        <title>Rhodosporidium diobovatum UCD-FST 08-225 genome sequencing, assembly, and annotation.</title>
        <authorList>
            <person name="Fakankun I.U."/>
            <person name="Fristensky B."/>
            <person name="Levin D.B."/>
        </authorList>
    </citation>
    <scope>NUCLEOTIDE SEQUENCE [LARGE SCALE GENOMIC DNA]</scope>
    <source>
        <strain evidence="2 3">UCD-FST 08-225</strain>
    </source>
</reference>
<evidence type="ECO:0000313" key="2">
    <source>
        <dbReference type="EMBL" id="TNY21224.1"/>
    </source>
</evidence>